<reference evidence="5" key="1">
    <citation type="journal article" date="2019" name="Int. J. Syst. Evol. Microbiol.">
        <title>The Global Catalogue of Microorganisms (GCM) 10K type strain sequencing project: providing services to taxonomists for standard genome sequencing and annotation.</title>
        <authorList>
            <consortium name="The Broad Institute Genomics Platform"/>
            <consortium name="The Broad Institute Genome Sequencing Center for Infectious Disease"/>
            <person name="Wu L."/>
            <person name="Ma J."/>
        </authorList>
    </citation>
    <scope>NUCLEOTIDE SEQUENCE [LARGE SCALE GENOMIC DNA]</scope>
    <source>
        <strain evidence="5">JCM 18952</strain>
    </source>
</reference>
<dbReference type="Proteomes" id="UP001501257">
    <property type="component" value="Unassembled WGS sequence"/>
</dbReference>
<protein>
    <submittedName>
        <fullName evidence="4">PRC and DUF2382 domain-containing protein</fullName>
    </submittedName>
</protein>
<gene>
    <name evidence="4" type="ORF">GCM10025778_30930</name>
</gene>
<dbReference type="PANTHER" id="PTHR38463">
    <property type="entry name" value="STRESS RESPONSE PROTEIN YSNF"/>
    <property type="match status" value="1"/>
</dbReference>
<dbReference type="SUPFAM" id="SSF50346">
    <property type="entry name" value="PRC-barrel domain"/>
    <property type="match status" value="1"/>
</dbReference>
<evidence type="ECO:0000313" key="5">
    <source>
        <dbReference type="Proteomes" id="UP001501257"/>
    </source>
</evidence>
<dbReference type="InterPro" id="IPR011033">
    <property type="entry name" value="PRC_barrel-like_sf"/>
</dbReference>
<dbReference type="PANTHER" id="PTHR38463:SF1">
    <property type="entry name" value="STRESS RESPONSE PROTEIN YSNF"/>
    <property type="match status" value="1"/>
</dbReference>
<sequence length="259" mass="28577">MITQDNLDTLVRNSGKVYDSTGAKVGSIGQIYLDDGTSAPSWITVNTGLFGTTESFVPLEEARMEGNDVHVAHTKDHIKDAPRIEADGNLTPEEENRLYEYYALGSGADGRAQAERSTGRQNRGDQAVSTGDRRDNANGDQSMTRSEERLVVGTETHEAGRVRLRKHVVTEDVTKTVPVSHEEVVIEREPITDANRHGQNFDIAAEEQEVTLHEEQVLVGKETVPVEEVKLSTKNVTGEETVKEQVRKEKIDTPKVSGQ</sequence>
<accession>A0ABP9TQS8</accession>
<dbReference type="Gene3D" id="3.90.50.10">
    <property type="entry name" value="Photosynthetic Reaction Center, subunit H, domain 2"/>
    <property type="match status" value="1"/>
</dbReference>
<dbReference type="Pfam" id="PF09557">
    <property type="entry name" value="DUF2382"/>
    <property type="match status" value="1"/>
</dbReference>
<feature type="region of interest" description="Disordered" evidence="1">
    <location>
        <begin position="109"/>
        <end position="149"/>
    </location>
</feature>
<feature type="domain" description="PRC-barrel" evidence="2">
    <location>
        <begin position="16"/>
        <end position="77"/>
    </location>
</feature>
<dbReference type="RefSeq" id="WP_210101400.1">
    <property type="nucleotide sequence ID" value="NZ_BAABLK010000079.1"/>
</dbReference>
<proteinExistence type="predicted"/>
<feature type="domain" description="DUF2382" evidence="3">
    <location>
        <begin position="143"/>
        <end position="252"/>
    </location>
</feature>
<feature type="compositionally biased region" description="Basic and acidic residues" evidence="1">
    <location>
        <begin position="240"/>
        <end position="253"/>
    </location>
</feature>
<evidence type="ECO:0000259" key="3">
    <source>
        <dbReference type="Pfam" id="PF09557"/>
    </source>
</evidence>
<organism evidence="4 5">
    <name type="scientific">Paeniglutamicibacter antarcticus</name>
    <dbReference type="NCBI Taxonomy" id="494023"/>
    <lineage>
        <taxon>Bacteria</taxon>
        <taxon>Bacillati</taxon>
        <taxon>Actinomycetota</taxon>
        <taxon>Actinomycetes</taxon>
        <taxon>Micrococcales</taxon>
        <taxon>Micrococcaceae</taxon>
        <taxon>Paeniglutamicibacter</taxon>
    </lineage>
</organism>
<dbReference type="InterPro" id="IPR052967">
    <property type="entry name" value="Stress_Response_Assoc"/>
</dbReference>
<dbReference type="InterPro" id="IPR019060">
    <property type="entry name" value="DUF2382"/>
</dbReference>
<dbReference type="InterPro" id="IPR027275">
    <property type="entry name" value="PRC-brl_dom"/>
</dbReference>
<comment type="caution">
    <text evidence="4">The sequence shown here is derived from an EMBL/GenBank/DDBJ whole genome shotgun (WGS) entry which is preliminary data.</text>
</comment>
<evidence type="ECO:0000256" key="1">
    <source>
        <dbReference type="SAM" id="MobiDB-lite"/>
    </source>
</evidence>
<name>A0ABP9TQS8_9MICC</name>
<dbReference type="EMBL" id="BAABLK010000079">
    <property type="protein sequence ID" value="GAA5228555.1"/>
    <property type="molecule type" value="Genomic_DNA"/>
</dbReference>
<dbReference type="InterPro" id="IPR014747">
    <property type="entry name" value="Bac_photo_RC_H_C"/>
</dbReference>
<dbReference type="NCBIfam" id="TIGR02271">
    <property type="entry name" value="YsnF/AvaK domain"/>
    <property type="match status" value="1"/>
</dbReference>
<feature type="region of interest" description="Disordered" evidence="1">
    <location>
        <begin position="236"/>
        <end position="259"/>
    </location>
</feature>
<keyword evidence="5" id="KW-1185">Reference proteome</keyword>
<evidence type="ECO:0000259" key="2">
    <source>
        <dbReference type="Pfam" id="PF05239"/>
    </source>
</evidence>
<evidence type="ECO:0000313" key="4">
    <source>
        <dbReference type="EMBL" id="GAA5228555.1"/>
    </source>
</evidence>
<dbReference type="Pfam" id="PF05239">
    <property type="entry name" value="PRC"/>
    <property type="match status" value="1"/>
</dbReference>